<evidence type="ECO:0000256" key="2">
    <source>
        <dbReference type="ARBA" id="ARBA00022473"/>
    </source>
</evidence>
<evidence type="ECO:0000256" key="17">
    <source>
        <dbReference type="SAM" id="MobiDB-lite"/>
    </source>
</evidence>
<dbReference type="STRING" id="268475.A0A0V1HNW9"/>
<evidence type="ECO:0000313" key="22">
    <source>
        <dbReference type="EMBL" id="KRZ12462.1"/>
    </source>
</evidence>
<evidence type="ECO:0000259" key="19">
    <source>
        <dbReference type="PROSITE" id="PS50011"/>
    </source>
</evidence>
<feature type="domain" description="EGF-like" evidence="20">
    <location>
        <begin position="982"/>
        <end position="1020"/>
    </location>
</feature>
<dbReference type="EMBL" id="JYDP01000040">
    <property type="protein sequence ID" value="KRZ12462.1"/>
    <property type="molecule type" value="Genomic_DNA"/>
</dbReference>
<dbReference type="Gene3D" id="2.10.25.140">
    <property type="match status" value="1"/>
</dbReference>
<dbReference type="CDD" id="cd00054">
    <property type="entry name" value="EGF_CA"/>
    <property type="match status" value="1"/>
</dbReference>
<feature type="disulfide bond" evidence="13">
    <location>
        <begin position="1010"/>
        <end position="1019"/>
    </location>
</feature>
<dbReference type="OrthoDB" id="283575at2759"/>
<dbReference type="Pfam" id="PF21700">
    <property type="entry name" value="EGF_DL_JAG"/>
    <property type="match status" value="1"/>
</dbReference>
<dbReference type="InterPro" id="IPR000742">
    <property type="entry name" value="EGF"/>
</dbReference>
<dbReference type="PROSITE" id="PS00108">
    <property type="entry name" value="PROTEIN_KINASE_ST"/>
    <property type="match status" value="1"/>
</dbReference>
<dbReference type="InterPro" id="IPR001881">
    <property type="entry name" value="EGF-like_Ca-bd_dom"/>
</dbReference>
<dbReference type="Pfam" id="PF00008">
    <property type="entry name" value="EGF"/>
    <property type="match status" value="1"/>
</dbReference>
<dbReference type="Gene3D" id="1.10.510.10">
    <property type="entry name" value="Transferase(Phosphotransferase) domain 1"/>
    <property type="match status" value="1"/>
</dbReference>
<evidence type="ECO:0000256" key="13">
    <source>
        <dbReference type="PROSITE-ProRule" id="PRU00076"/>
    </source>
</evidence>
<keyword evidence="10 13" id="KW-1015">Disulfide bond</keyword>
<comment type="catalytic activity">
    <reaction evidence="11">
        <text>L-threonyl-[protein] + ATP = O-phospho-L-threonyl-[protein] + ADP + H(+)</text>
        <dbReference type="Rhea" id="RHEA:46608"/>
        <dbReference type="Rhea" id="RHEA-COMP:11060"/>
        <dbReference type="Rhea" id="RHEA-COMP:11605"/>
        <dbReference type="ChEBI" id="CHEBI:15378"/>
        <dbReference type="ChEBI" id="CHEBI:30013"/>
        <dbReference type="ChEBI" id="CHEBI:30616"/>
        <dbReference type="ChEBI" id="CHEBI:61977"/>
        <dbReference type="ChEBI" id="CHEBI:456216"/>
        <dbReference type="EC" id="2.7.11.22"/>
    </reaction>
</comment>
<dbReference type="GO" id="GO:0005634">
    <property type="term" value="C:nucleus"/>
    <property type="evidence" value="ECO:0007669"/>
    <property type="project" value="TreeGrafter"/>
</dbReference>
<dbReference type="Gene3D" id="2.10.70.10">
    <property type="entry name" value="Complement Module, domain 1"/>
    <property type="match status" value="1"/>
</dbReference>
<evidence type="ECO:0000256" key="11">
    <source>
        <dbReference type="ARBA" id="ARBA00047811"/>
    </source>
</evidence>
<dbReference type="Proteomes" id="UP000055024">
    <property type="component" value="Unassembled WGS sequence"/>
</dbReference>
<dbReference type="SUPFAM" id="SSF57196">
    <property type="entry name" value="EGF/Laminin"/>
    <property type="match status" value="1"/>
</dbReference>
<feature type="disulfide bond" evidence="14">
    <location>
        <begin position="878"/>
        <end position="887"/>
    </location>
</feature>
<organism evidence="22 23">
    <name type="scientific">Trichinella zimbabwensis</name>
    <dbReference type="NCBI Taxonomy" id="268475"/>
    <lineage>
        <taxon>Eukaryota</taxon>
        <taxon>Metazoa</taxon>
        <taxon>Ecdysozoa</taxon>
        <taxon>Nematoda</taxon>
        <taxon>Enoplea</taxon>
        <taxon>Dorylaimia</taxon>
        <taxon>Trichinellida</taxon>
        <taxon>Trichinellidae</taxon>
        <taxon>Trichinella</taxon>
    </lineage>
</organism>
<dbReference type="Pfam" id="PF01414">
    <property type="entry name" value="DSL"/>
    <property type="match status" value="1"/>
</dbReference>
<dbReference type="InterPro" id="IPR000719">
    <property type="entry name" value="Prot_kinase_dom"/>
</dbReference>
<feature type="domain" description="DSL" evidence="21">
    <location>
        <begin position="876"/>
        <end position="917"/>
    </location>
</feature>
<evidence type="ECO:0000256" key="15">
    <source>
        <dbReference type="PROSITE-ProRule" id="PRU10141"/>
    </source>
</evidence>
<comment type="function">
    <text evidence="16">Putative Notch ligand involved in the mediation of Notch signaling.</text>
</comment>
<dbReference type="GO" id="GO:0007154">
    <property type="term" value="P:cell communication"/>
    <property type="evidence" value="ECO:0007669"/>
    <property type="project" value="InterPro"/>
</dbReference>
<keyword evidence="6 16" id="KW-0677">Repeat</keyword>
<dbReference type="InterPro" id="IPR001007">
    <property type="entry name" value="VWF_dom"/>
</dbReference>
<reference evidence="22 23" key="1">
    <citation type="submission" date="2015-01" db="EMBL/GenBank/DDBJ databases">
        <title>Evolution of Trichinella species and genotypes.</title>
        <authorList>
            <person name="Korhonen P.K."/>
            <person name="Edoardo P."/>
            <person name="Giuseppe L.R."/>
            <person name="Gasser R.B."/>
        </authorList>
    </citation>
    <scope>NUCLEOTIDE SEQUENCE [LARGE SCALE GENOMIC DNA]</scope>
    <source>
        <strain evidence="22">ISS1029</strain>
    </source>
</reference>
<keyword evidence="8 22" id="KW-0418">Kinase</keyword>
<comment type="catalytic activity">
    <reaction evidence="12">
        <text>L-seryl-[protein] + ATP = O-phospho-L-seryl-[protein] + ADP + H(+)</text>
        <dbReference type="Rhea" id="RHEA:17989"/>
        <dbReference type="Rhea" id="RHEA-COMP:9863"/>
        <dbReference type="Rhea" id="RHEA-COMP:11604"/>
        <dbReference type="ChEBI" id="CHEBI:15378"/>
        <dbReference type="ChEBI" id="CHEBI:29999"/>
        <dbReference type="ChEBI" id="CHEBI:30616"/>
        <dbReference type="ChEBI" id="CHEBI:83421"/>
        <dbReference type="ChEBI" id="CHEBI:456216"/>
        <dbReference type="EC" id="2.7.11.22"/>
    </reaction>
</comment>
<dbReference type="GO" id="GO:0005509">
    <property type="term" value="F:calcium ion binding"/>
    <property type="evidence" value="ECO:0007669"/>
    <property type="project" value="InterPro"/>
</dbReference>
<sequence length="1441" mass="161806">MGYGGQMKRIKKRLSQAFRPTTTLLACSGSQVFPPPQDGNPSANGDSVDMRCSRSANCLMNDSISELAERFHENGLVEDEDVILEQYEKTYPVVPAKTNSCFKKNRYAYMGRFNDQCVKRYLANSGEQQRFPKSISLHQFLDANGRRSPNVVVSCFNDWLTPVVHEDCAIGSDGRSQETSPSVESNDVSPAQNGVMVKMRQKKTGRRWTERDIQKRLSLPADLRLPISVVEKLNTTPILNRPLTRKNRRASLSEIGFGKLESYQKLEKLGEGTYATVYKGRSRLNDALVALKEIRLEQEEGAPCTAIREVSLLRDLRHANVVTLHDIIYTDKTLTLVFEYLYMDSCGNILSMNNVKIFTFQILRGLAYCHARRVLHRDLKPQNLLINHRGELKLADFGLARAKSVPTKTYSNEVVTLWYRPPDVLLGATDYSTHIDMGVGCILYEMVTGRPFFRGCTVDEQLHLIFRALGTPRRPYHADLVEKIEQSQFQFPLYRPEPFINHAPRLDVDGLDLLAQLLQFEGRDRIGAKDAMSHSFFCTLPQDVMQLADTESIFTVPGVHLSRDPGRRTCTSHDYPYNLMKNFVFNRRQSMYPENNDKKEDVVKFEVNYHENQSDQVVLPTNKTIDNSCSLDVNQQLAALCYKGGPCGDQSTSTSRPLSNRFALSSVRIDLVEKRASILHSVPGPVRMMSSVRQISLIALLLLACNGSTYAVGRIEMALDAVYNPKGLLINGAHCRDRYMINESVAVPGLCHTIAVICYRTYDDQERLGTVEVGKCHYGQWSSHGELGLNSFGDPDDLLRPLISNRQDFTYKWPGSLTIVVKLIHGGPTVDRQQLIFESVKPMLLVASSDQGWTRVDDYGQVDVDGSVGLTYRIRVVCADHHYGPDCAKRCSPKEGYYNCSAEGERICMPGWLPPKCQMPICLPGCTSTCRRPGTCDLCPQGWTGPTCGQCEVRQGCVNGYCNKPNECICHERWGGVHCDIDLDLCFHRNPCQNGATCLGRTQGNFTCLCASGFTGTYCNITKVNSSNEANSCKYNGIVYQAQQRWLVDDCAICECSNGTVHCNRELCNPNDCLTVTHSNGQHSACPAGQLCKAIYPSPSSCLKAPCSLLPFGQCWPVELIERQQSIDDRRKLCDFDHRGLKTSQQFCSRAFLRLNISTLNKNTYVEQLCSTFWSQLSKLGFARFHTQCKVYNTQPFPVVSVDLVSLTATPAFELKSHLLLLIGKRPLLFTAMNHTDGEIEADEHNHMNNKKNNHNYKRAPQQETTLLGSKQAVTDKQDVYSESMHNFLSVVLPAATVLLFVFLLVSWAVWRKLKKLNQLHKRSSGPATTKCTIVGSMPITKSAGSQLDVLYNELRPQPSWTRQKRPFDDNSSSRHCWTMASRSSSPPQIGRLYSKGFTTGVYSDPVAQEELESPPHYDEVVGNGKDGRPTRPIFQFDVGI</sequence>
<dbReference type="InterPro" id="IPR050108">
    <property type="entry name" value="CDK"/>
</dbReference>
<dbReference type="InterPro" id="IPR008271">
    <property type="entry name" value="Ser/Thr_kinase_AS"/>
</dbReference>
<dbReference type="PROSITE" id="PS50026">
    <property type="entry name" value="EGF_3"/>
    <property type="match status" value="1"/>
</dbReference>
<evidence type="ECO:0000256" key="5">
    <source>
        <dbReference type="ARBA" id="ARBA00022679"/>
    </source>
</evidence>
<evidence type="ECO:0000256" key="9">
    <source>
        <dbReference type="ARBA" id="ARBA00022840"/>
    </source>
</evidence>
<dbReference type="FunFam" id="1.10.510.10:FF:000624">
    <property type="entry name" value="Mitogen-activated protein kinase"/>
    <property type="match status" value="1"/>
</dbReference>
<feature type="compositionally biased region" description="Polar residues" evidence="17">
    <location>
        <begin position="177"/>
        <end position="191"/>
    </location>
</feature>
<dbReference type="InterPro" id="IPR017441">
    <property type="entry name" value="Protein_kinase_ATP_BS"/>
</dbReference>
<dbReference type="InterPro" id="IPR001774">
    <property type="entry name" value="DSL"/>
</dbReference>
<name>A0A0V1HNW9_9BILA</name>
<evidence type="ECO:0000256" key="12">
    <source>
        <dbReference type="ARBA" id="ARBA00048367"/>
    </source>
</evidence>
<dbReference type="PROSITE" id="PS51051">
    <property type="entry name" value="DSL"/>
    <property type="match status" value="1"/>
</dbReference>
<gene>
    <name evidence="22" type="primary">CDK16</name>
    <name evidence="22" type="ORF">T11_4099</name>
</gene>
<proteinExistence type="inferred from homology"/>
<evidence type="ECO:0000256" key="7">
    <source>
        <dbReference type="ARBA" id="ARBA00022741"/>
    </source>
</evidence>
<feature type="transmembrane region" description="Helical" evidence="18">
    <location>
        <begin position="1288"/>
        <end position="1311"/>
    </location>
</feature>
<dbReference type="PROSITE" id="PS01186">
    <property type="entry name" value="EGF_2"/>
    <property type="match status" value="1"/>
</dbReference>
<dbReference type="PANTHER" id="PTHR24056:SF246">
    <property type="entry name" value="ECDYSONE-INDUCED PROTEIN 63E, ISOFORM N"/>
    <property type="match status" value="1"/>
</dbReference>
<evidence type="ECO:0000256" key="8">
    <source>
        <dbReference type="ARBA" id="ARBA00022777"/>
    </source>
</evidence>
<keyword evidence="3" id="KW-0723">Serine/threonine-protein kinase</keyword>
<keyword evidence="16" id="KW-0732">Signal</keyword>
<dbReference type="SMART" id="SM00179">
    <property type="entry name" value="EGF_CA"/>
    <property type="match status" value="1"/>
</dbReference>
<keyword evidence="9 15" id="KW-0067">ATP-binding</keyword>
<dbReference type="FunFam" id="3.30.200.20:FF:000007">
    <property type="entry name" value="Cyclin-dependent kinase 14, putative"/>
    <property type="match status" value="1"/>
</dbReference>
<keyword evidence="5" id="KW-0808">Transferase</keyword>
<dbReference type="PROSITE" id="PS00107">
    <property type="entry name" value="PROTEIN_KINASE_ATP"/>
    <property type="match status" value="1"/>
</dbReference>
<comment type="caution">
    <text evidence="22">The sequence shown here is derived from an EMBL/GenBank/DDBJ whole genome shotgun (WGS) entry which is preliminary data.</text>
</comment>
<dbReference type="Gene3D" id="2.10.25.10">
    <property type="entry name" value="Laminin"/>
    <property type="match status" value="2"/>
</dbReference>
<protein>
    <recommendedName>
        <fullName evidence="16">Delta-like protein</fullName>
    </recommendedName>
</protein>
<dbReference type="GO" id="GO:0005524">
    <property type="term" value="F:ATP binding"/>
    <property type="evidence" value="ECO:0007669"/>
    <property type="project" value="UniProtKB-UniRule"/>
</dbReference>
<keyword evidence="4 13" id="KW-0245">EGF-like domain</keyword>
<dbReference type="SUPFAM" id="SSF56112">
    <property type="entry name" value="Protein kinase-like (PK-like)"/>
    <property type="match status" value="1"/>
</dbReference>
<evidence type="ECO:0000256" key="6">
    <source>
        <dbReference type="ARBA" id="ARBA00022737"/>
    </source>
</evidence>
<feature type="disulfide bond" evidence="14">
    <location>
        <begin position="908"/>
        <end position="917"/>
    </location>
</feature>
<accession>A0A0V1HNW9</accession>
<keyword evidence="16 18" id="KW-1133">Transmembrane helix</keyword>
<comment type="similarity">
    <text evidence="1">Belongs to the protein kinase superfamily. CMGC Ser/Thr protein kinase family. CDC2/CDKX subfamily.</text>
</comment>
<evidence type="ECO:0000256" key="1">
    <source>
        <dbReference type="ARBA" id="ARBA00006485"/>
    </source>
</evidence>
<dbReference type="GO" id="GO:0016020">
    <property type="term" value="C:membrane"/>
    <property type="evidence" value="ECO:0007669"/>
    <property type="project" value="UniProtKB-SubCell"/>
</dbReference>
<dbReference type="Gene3D" id="3.30.200.20">
    <property type="entry name" value="Phosphorylase Kinase, domain 1"/>
    <property type="match status" value="1"/>
</dbReference>
<dbReference type="SMART" id="SM00220">
    <property type="entry name" value="S_TKc"/>
    <property type="match status" value="1"/>
</dbReference>
<keyword evidence="16 18" id="KW-0472">Membrane</keyword>
<evidence type="ECO:0000256" key="10">
    <source>
        <dbReference type="ARBA" id="ARBA00023157"/>
    </source>
</evidence>
<evidence type="ECO:0000256" key="18">
    <source>
        <dbReference type="SAM" id="Phobius"/>
    </source>
</evidence>
<dbReference type="SMART" id="SM00181">
    <property type="entry name" value="EGF"/>
    <property type="match status" value="3"/>
</dbReference>
<dbReference type="GO" id="GO:0005737">
    <property type="term" value="C:cytoplasm"/>
    <property type="evidence" value="ECO:0007669"/>
    <property type="project" value="TreeGrafter"/>
</dbReference>
<evidence type="ECO:0000256" key="14">
    <source>
        <dbReference type="PROSITE-ProRule" id="PRU00377"/>
    </source>
</evidence>
<feature type="domain" description="Protein kinase" evidence="19">
    <location>
        <begin position="263"/>
        <end position="537"/>
    </location>
</feature>
<dbReference type="InterPro" id="IPR011009">
    <property type="entry name" value="Kinase-like_dom_sf"/>
</dbReference>
<evidence type="ECO:0000313" key="23">
    <source>
        <dbReference type="Proteomes" id="UP000055024"/>
    </source>
</evidence>
<dbReference type="PANTHER" id="PTHR24056">
    <property type="entry name" value="CELL DIVISION PROTEIN KINASE"/>
    <property type="match status" value="1"/>
</dbReference>
<dbReference type="Gene3D" id="2.60.40.3510">
    <property type="match status" value="1"/>
</dbReference>
<comment type="subcellular location">
    <subcellularLocation>
        <location evidence="16">Membrane</location>
        <topology evidence="16">Single-pass type I membrane protein</topology>
    </subcellularLocation>
</comment>
<feature type="region of interest" description="Disordered" evidence="17">
    <location>
        <begin position="171"/>
        <end position="191"/>
    </location>
</feature>
<dbReference type="PROSITE" id="PS00022">
    <property type="entry name" value="EGF_1"/>
    <property type="match status" value="1"/>
</dbReference>
<evidence type="ECO:0000259" key="20">
    <source>
        <dbReference type="PROSITE" id="PS50026"/>
    </source>
</evidence>
<feature type="binding site" evidence="15">
    <location>
        <position position="292"/>
    </location>
    <ligand>
        <name>ATP</name>
        <dbReference type="ChEBI" id="CHEBI:30616"/>
    </ligand>
</feature>
<keyword evidence="7 15" id="KW-0547">Nucleotide-binding</keyword>
<keyword evidence="2 16" id="KW-0217">Developmental protein</keyword>
<evidence type="ECO:0000256" key="4">
    <source>
        <dbReference type="ARBA" id="ARBA00022536"/>
    </source>
</evidence>
<dbReference type="SMART" id="SM00051">
    <property type="entry name" value="DSL"/>
    <property type="match status" value="1"/>
</dbReference>
<dbReference type="GO" id="GO:0004693">
    <property type="term" value="F:cyclin-dependent protein serine/threonine kinase activity"/>
    <property type="evidence" value="ECO:0007669"/>
    <property type="project" value="UniProtKB-EC"/>
</dbReference>
<dbReference type="Pfam" id="PF00093">
    <property type="entry name" value="VWC"/>
    <property type="match status" value="1"/>
</dbReference>
<evidence type="ECO:0000259" key="21">
    <source>
        <dbReference type="PROSITE" id="PS51051"/>
    </source>
</evidence>
<dbReference type="SMART" id="SM00215">
    <property type="entry name" value="VWC_out"/>
    <property type="match status" value="1"/>
</dbReference>
<keyword evidence="23" id="KW-1185">Reference proteome</keyword>
<dbReference type="PROSITE" id="PS50011">
    <property type="entry name" value="PROTEIN_KINASE_DOM"/>
    <property type="match status" value="1"/>
</dbReference>
<dbReference type="Pfam" id="PF00069">
    <property type="entry name" value="Pkinase"/>
    <property type="match status" value="1"/>
</dbReference>
<evidence type="ECO:0000256" key="3">
    <source>
        <dbReference type="ARBA" id="ARBA00022527"/>
    </source>
</evidence>
<evidence type="ECO:0000256" key="16">
    <source>
        <dbReference type="RuleBase" id="RU280815"/>
    </source>
</evidence>
<keyword evidence="16 18" id="KW-0812">Transmembrane</keyword>
<comment type="caution">
    <text evidence="13">Lacks conserved residue(s) required for the propagation of feature annotation.</text>
</comment>